<evidence type="ECO:0000256" key="4">
    <source>
        <dbReference type="ARBA" id="ARBA00023136"/>
    </source>
</evidence>
<sequence>MKYNNKVSAATIARTAALLLALANQILSAFGKSPLPIESSTVEQLVTTGITTVTALINWWYNNSFTQAAIEGDKTYENVKNQIH</sequence>
<feature type="signal peptide" evidence="5">
    <location>
        <begin position="1"/>
        <end position="29"/>
    </location>
</feature>
<gene>
    <name evidence="6" type="ORF">DWZ89_04675</name>
</gene>
<dbReference type="Proteomes" id="UP000261140">
    <property type="component" value="Unassembled WGS sequence"/>
</dbReference>
<accession>A0A3E2TAT4</accession>
<keyword evidence="2" id="KW-0812">Transmembrane</keyword>
<comment type="caution">
    <text evidence="6">The sequence shown here is derived from an EMBL/GenBank/DDBJ whole genome shotgun (WGS) entry which is preliminary data.</text>
</comment>
<protein>
    <submittedName>
        <fullName evidence="6">Phage holin</fullName>
    </submittedName>
</protein>
<name>A0A3E2TAT4_9FIRM</name>
<evidence type="ECO:0000313" key="6">
    <source>
        <dbReference type="EMBL" id="RGB71801.1"/>
    </source>
</evidence>
<organism evidence="6 7">
    <name type="scientific">Faecalibacterium prausnitzii</name>
    <dbReference type="NCBI Taxonomy" id="853"/>
    <lineage>
        <taxon>Bacteria</taxon>
        <taxon>Bacillati</taxon>
        <taxon>Bacillota</taxon>
        <taxon>Clostridia</taxon>
        <taxon>Eubacteriales</taxon>
        <taxon>Oscillospiraceae</taxon>
        <taxon>Faecalibacterium</taxon>
    </lineage>
</organism>
<keyword evidence="3" id="KW-1133">Transmembrane helix</keyword>
<keyword evidence="4" id="KW-0472">Membrane</keyword>
<dbReference type="GO" id="GO:0016020">
    <property type="term" value="C:membrane"/>
    <property type="evidence" value="ECO:0007669"/>
    <property type="project" value="UniProtKB-SubCell"/>
</dbReference>
<feature type="chain" id="PRO_5038764998" evidence="5">
    <location>
        <begin position="30"/>
        <end position="84"/>
    </location>
</feature>
<proteinExistence type="predicted"/>
<reference evidence="6 7" key="1">
    <citation type="submission" date="2018-08" db="EMBL/GenBank/DDBJ databases">
        <title>A genome reference for cultivated species of the human gut microbiota.</title>
        <authorList>
            <person name="Zou Y."/>
            <person name="Xue W."/>
            <person name="Luo G."/>
        </authorList>
    </citation>
    <scope>NUCLEOTIDE SEQUENCE [LARGE SCALE GENOMIC DNA]</scope>
    <source>
        <strain evidence="6 7">AF36-11AT</strain>
    </source>
</reference>
<evidence type="ECO:0000256" key="2">
    <source>
        <dbReference type="ARBA" id="ARBA00022692"/>
    </source>
</evidence>
<evidence type="ECO:0000313" key="7">
    <source>
        <dbReference type="Proteomes" id="UP000261140"/>
    </source>
</evidence>
<comment type="subcellular location">
    <subcellularLocation>
        <location evidence="1">Membrane</location>
    </subcellularLocation>
</comment>
<dbReference type="Pfam" id="PF04688">
    <property type="entry name" value="Holin_SPP1"/>
    <property type="match status" value="1"/>
</dbReference>
<evidence type="ECO:0000256" key="1">
    <source>
        <dbReference type="ARBA" id="ARBA00004370"/>
    </source>
</evidence>
<evidence type="ECO:0000256" key="5">
    <source>
        <dbReference type="SAM" id="SignalP"/>
    </source>
</evidence>
<dbReference type="EMBL" id="QVEQ01000003">
    <property type="protein sequence ID" value="RGB71801.1"/>
    <property type="molecule type" value="Genomic_DNA"/>
</dbReference>
<dbReference type="RefSeq" id="WP_117504969.1">
    <property type="nucleotide sequence ID" value="NZ_JAQCXY010000007.1"/>
</dbReference>
<evidence type="ECO:0000256" key="3">
    <source>
        <dbReference type="ARBA" id="ARBA00022989"/>
    </source>
</evidence>
<dbReference type="InterPro" id="IPR006479">
    <property type="entry name" value="Holin"/>
</dbReference>
<dbReference type="NCBIfam" id="TIGR01592">
    <property type="entry name" value="holin_SPP1"/>
    <property type="match status" value="1"/>
</dbReference>
<dbReference type="AlphaFoldDB" id="A0A3E2TAT4"/>
<keyword evidence="5" id="KW-0732">Signal</keyword>